<dbReference type="SUPFAM" id="SSF109604">
    <property type="entry name" value="HD-domain/PDEase-like"/>
    <property type="match status" value="1"/>
</dbReference>
<keyword evidence="2 4" id="KW-0540">Nuclease</keyword>
<evidence type="ECO:0000313" key="5">
    <source>
        <dbReference type="Proteomes" id="UP000178622"/>
    </source>
</evidence>
<sequence>MSQLKDLAVGDRFEGFYLIKSAEVRKTRAGKDYIAMTFQDRTGTISGNLWDAQAHNVEEFTAGKVVYMRAVKELYNGMPQVNQIFLRLPENTEPNNPADFKEKPPVSADELREYVQKVIFKIENGIWNRIVRHIFKKYDKEFFQFPAAKVNHHAFETGLAFHTVTMVQLAERITEVYPRLNASLMYAGILLHDMAKTIELSGPVNTSYTLAGNLIGHIVLIDEEVSKAVAELGIDENDEDVILLRHVLLSHHGQLEYGSPVRPHIMEAEIIHMIDNLDASMMMMMTALNQVGPGEMTPRIFALDNRNFYRPNFDKKKD</sequence>
<dbReference type="Gene3D" id="2.40.50.140">
    <property type="entry name" value="Nucleic acid-binding proteins"/>
    <property type="match status" value="1"/>
</dbReference>
<dbReference type="InterPro" id="IPR003607">
    <property type="entry name" value="HD/PDEase_dom"/>
</dbReference>
<dbReference type="GO" id="GO:0004527">
    <property type="term" value="F:exonuclease activity"/>
    <property type="evidence" value="ECO:0007669"/>
    <property type="project" value="UniProtKB-KW"/>
</dbReference>
<dbReference type="InterPro" id="IPR012340">
    <property type="entry name" value="NA-bd_OB-fold"/>
</dbReference>
<dbReference type="FunFam" id="1.10.3210.10:FF:000008">
    <property type="entry name" value="3'-5' exoribonuclease YhaM"/>
    <property type="match status" value="1"/>
</dbReference>
<proteinExistence type="predicted"/>
<dbReference type="InterPro" id="IPR050798">
    <property type="entry name" value="YhaM_exoribonuc/phosphodiest"/>
</dbReference>
<feature type="domain" description="HD" evidence="3">
    <location>
        <begin position="162"/>
        <end position="279"/>
    </location>
</feature>
<dbReference type="AlphaFoldDB" id="A0A1E8GK95"/>
<reference evidence="5" key="1">
    <citation type="submission" date="2016-09" db="EMBL/GenBank/DDBJ databases">
        <title>Draft genome sequence of a novel species of the family Streptococcaceae isolated from flowers.</title>
        <authorList>
            <person name="Chuah L.-O."/>
            <person name="Yap K.-P."/>
            <person name="Thong K.L."/>
            <person name="Liong M.T."/>
            <person name="Ahmad R."/>
            <person name="Rusul G."/>
        </authorList>
    </citation>
    <scope>NUCLEOTIDE SEQUENCE [LARGE SCALE GENOMIC DNA]</scope>
    <source>
        <strain evidence="5">DF1</strain>
    </source>
</reference>
<evidence type="ECO:0000313" key="4">
    <source>
        <dbReference type="EMBL" id="OFI48654.1"/>
    </source>
</evidence>
<evidence type="ECO:0000256" key="2">
    <source>
        <dbReference type="ARBA" id="ARBA00022839"/>
    </source>
</evidence>
<name>A0A1E8GK95_9LACT</name>
<dbReference type="STRING" id="1859473.BG261_07090"/>
<accession>A0A1E8GK95</accession>
<dbReference type="PANTHER" id="PTHR37294">
    <property type="entry name" value="3'-5' EXORIBONUCLEASE YHAM"/>
    <property type="match status" value="1"/>
</dbReference>
<evidence type="ECO:0000259" key="3">
    <source>
        <dbReference type="Pfam" id="PF01966"/>
    </source>
</evidence>
<evidence type="ECO:0000256" key="1">
    <source>
        <dbReference type="ARBA" id="ARBA00022801"/>
    </source>
</evidence>
<organism evidence="4 5">
    <name type="scientific">Floricoccus tropicus</name>
    <dbReference type="NCBI Taxonomy" id="1859473"/>
    <lineage>
        <taxon>Bacteria</taxon>
        <taxon>Bacillati</taxon>
        <taxon>Bacillota</taxon>
        <taxon>Bacilli</taxon>
        <taxon>Lactobacillales</taxon>
        <taxon>Streptococcaceae</taxon>
        <taxon>Floricoccus</taxon>
    </lineage>
</organism>
<dbReference type="RefSeq" id="WP_070793046.1">
    <property type="nucleotide sequence ID" value="NZ_MKIR01000024.1"/>
</dbReference>
<comment type="caution">
    <text evidence="4">The sequence shown here is derived from an EMBL/GenBank/DDBJ whole genome shotgun (WGS) entry which is preliminary data.</text>
</comment>
<dbReference type="EMBL" id="MKIR01000024">
    <property type="protein sequence ID" value="OFI48654.1"/>
    <property type="molecule type" value="Genomic_DNA"/>
</dbReference>
<dbReference type="OrthoDB" id="9778453at2"/>
<dbReference type="Pfam" id="PF01966">
    <property type="entry name" value="HD"/>
    <property type="match status" value="1"/>
</dbReference>
<gene>
    <name evidence="4" type="ORF">BG261_07090</name>
</gene>
<dbReference type="Gene3D" id="1.10.3210.10">
    <property type="entry name" value="Hypothetical protein af1432"/>
    <property type="match status" value="1"/>
</dbReference>
<keyword evidence="1" id="KW-0378">Hydrolase</keyword>
<protein>
    <submittedName>
        <fullName evidence="4">3'-5' exonuclease</fullName>
    </submittedName>
</protein>
<keyword evidence="2 4" id="KW-0269">Exonuclease</keyword>
<dbReference type="InterPro" id="IPR006674">
    <property type="entry name" value="HD_domain"/>
</dbReference>
<keyword evidence="5" id="KW-1185">Reference proteome</keyword>
<dbReference type="Proteomes" id="UP000178622">
    <property type="component" value="Unassembled WGS sequence"/>
</dbReference>
<dbReference type="CDD" id="cd04492">
    <property type="entry name" value="YhaM_OBF_like"/>
    <property type="match status" value="1"/>
</dbReference>
<dbReference type="CDD" id="cd00077">
    <property type="entry name" value="HDc"/>
    <property type="match status" value="1"/>
</dbReference>
<dbReference type="GO" id="GO:0031125">
    <property type="term" value="P:rRNA 3'-end processing"/>
    <property type="evidence" value="ECO:0007669"/>
    <property type="project" value="TreeGrafter"/>
</dbReference>
<dbReference type="PANTHER" id="PTHR37294:SF1">
    <property type="entry name" value="3'-5' EXORIBONUCLEASE YHAM"/>
    <property type="match status" value="1"/>
</dbReference>